<feature type="signal peptide" evidence="1">
    <location>
        <begin position="1"/>
        <end position="18"/>
    </location>
</feature>
<name>A0A1N6LZI2_9VIBR</name>
<gene>
    <name evidence="2" type="ORF">VSP9026_00140</name>
</gene>
<evidence type="ECO:0008006" key="4">
    <source>
        <dbReference type="Google" id="ProtNLM"/>
    </source>
</evidence>
<dbReference type="EMBL" id="FSSB01000001">
    <property type="protein sequence ID" value="SIO92527.1"/>
    <property type="molecule type" value="Genomic_DNA"/>
</dbReference>
<keyword evidence="1" id="KW-0732">Signal</keyword>
<reference evidence="2 3" key="1">
    <citation type="submission" date="2016-12" db="EMBL/GenBank/DDBJ databases">
        <authorList>
            <person name="Song W.-J."/>
            <person name="Kurnit D.M."/>
        </authorList>
    </citation>
    <scope>NUCLEOTIDE SEQUENCE [LARGE SCALE GENOMIC DNA]</scope>
    <source>
        <strain evidence="2 3">CECT 9026</strain>
    </source>
</reference>
<sequence length="127" mass="14867">MKIRLFIVLIISANSCWAYSSKDIYEHLDITSFNSSLIPKISNDEKYFSDFKSFSPTITNSKINIESEHWNYTINIVKENKKGIYVCFTDKAKEGSYDSQFPMIIRKYANDYVAIQRRSNVCDEYSK</sequence>
<proteinExistence type="predicted"/>
<dbReference type="Proteomes" id="UP000184774">
    <property type="component" value="Unassembled WGS sequence"/>
</dbReference>
<dbReference type="AlphaFoldDB" id="A0A1N6LZI2"/>
<evidence type="ECO:0000313" key="3">
    <source>
        <dbReference type="Proteomes" id="UP000184774"/>
    </source>
</evidence>
<evidence type="ECO:0000313" key="2">
    <source>
        <dbReference type="EMBL" id="SIO92527.1"/>
    </source>
</evidence>
<protein>
    <recommendedName>
        <fullName evidence="4">Pesticin immunity protein</fullName>
    </recommendedName>
</protein>
<feature type="chain" id="PRO_5012387743" description="Pesticin immunity protein" evidence="1">
    <location>
        <begin position="19"/>
        <end position="127"/>
    </location>
</feature>
<dbReference type="RefSeq" id="WP_074371164.1">
    <property type="nucleotide sequence ID" value="NZ_AP024908.1"/>
</dbReference>
<evidence type="ECO:0000256" key="1">
    <source>
        <dbReference type="SAM" id="SignalP"/>
    </source>
</evidence>
<organism evidence="2 3">
    <name type="scientific">Vibrio spartinae</name>
    <dbReference type="NCBI Taxonomy" id="1918945"/>
    <lineage>
        <taxon>Bacteria</taxon>
        <taxon>Pseudomonadati</taxon>
        <taxon>Pseudomonadota</taxon>
        <taxon>Gammaproteobacteria</taxon>
        <taxon>Vibrionales</taxon>
        <taxon>Vibrionaceae</taxon>
        <taxon>Vibrio</taxon>
    </lineage>
</organism>
<accession>A0A1N6LZI2</accession>